<organism evidence="9 10">
    <name type="scientific">Candidatus Lloydbacteria bacterium RIFCSPHIGHO2_01_FULL_49_22</name>
    <dbReference type="NCBI Taxonomy" id="1798658"/>
    <lineage>
        <taxon>Bacteria</taxon>
        <taxon>Candidatus Lloydiibacteriota</taxon>
    </lineage>
</organism>
<dbReference type="PANTHER" id="PTHR30012">
    <property type="entry name" value="GENERAL SECRETION PATHWAY PROTEIN"/>
    <property type="match status" value="1"/>
</dbReference>
<name>A0A1G2CV13_9BACT</name>
<dbReference type="InterPro" id="IPR018076">
    <property type="entry name" value="T2SS_GspF_dom"/>
</dbReference>
<reference evidence="9 10" key="1">
    <citation type="journal article" date="2016" name="Nat. Commun.">
        <title>Thousands of microbial genomes shed light on interconnected biogeochemical processes in an aquifer system.</title>
        <authorList>
            <person name="Anantharaman K."/>
            <person name="Brown C.T."/>
            <person name="Hug L.A."/>
            <person name="Sharon I."/>
            <person name="Castelle C.J."/>
            <person name="Probst A.J."/>
            <person name="Thomas B.C."/>
            <person name="Singh A."/>
            <person name="Wilkins M.J."/>
            <person name="Karaoz U."/>
            <person name="Brodie E.L."/>
            <person name="Williams K.H."/>
            <person name="Hubbard S.S."/>
            <person name="Banfield J.F."/>
        </authorList>
    </citation>
    <scope>NUCLEOTIDE SEQUENCE [LARGE SCALE GENOMIC DNA]</scope>
</reference>
<comment type="caution">
    <text evidence="9">The sequence shown here is derived from an EMBL/GenBank/DDBJ whole genome shotgun (WGS) entry which is preliminary data.</text>
</comment>
<comment type="similarity">
    <text evidence="2">Belongs to the GSP F family.</text>
</comment>
<feature type="transmembrane region" description="Helical" evidence="7">
    <location>
        <begin position="192"/>
        <end position="214"/>
    </location>
</feature>
<evidence type="ECO:0000259" key="8">
    <source>
        <dbReference type="Pfam" id="PF00482"/>
    </source>
</evidence>
<evidence type="ECO:0000313" key="10">
    <source>
        <dbReference type="Proteomes" id="UP000177122"/>
    </source>
</evidence>
<evidence type="ECO:0000313" key="9">
    <source>
        <dbReference type="EMBL" id="OGZ05193.1"/>
    </source>
</evidence>
<dbReference type="InterPro" id="IPR042094">
    <property type="entry name" value="T2SS_GspF_sf"/>
</dbReference>
<dbReference type="AlphaFoldDB" id="A0A1G2CV13"/>
<dbReference type="Pfam" id="PF00482">
    <property type="entry name" value="T2SSF"/>
    <property type="match status" value="2"/>
</dbReference>
<keyword evidence="5 7" id="KW-1133">Transmembrane helix</keyword>
<feature type="transmembrane region" description="Helical" evidence="7">
    <location>
        <begin position="350"/>
        <end position="371"/>
    </location>
</feature>
<evidence type="ECO:0000256" key="7">
    <source>
        <dbReference type="SAM" id="Phobius"/>
    </source>
</evidence>
<feature type="transmembrane region" description="Helical" evidence="7">
    <location>
        <begin position="139"/>
        <end position="161"/>
    </location>
</feature>
<dbReference type="EMBL" id="MHLI01000015">
    <property type="protein sequence ID" value="OGZ05193.1"/>
    <property type="molecule type" value="Genomic_DNA"/>
</dbReference>
<protein>
    <recommendedName>
        <fullName evidence="8">Type II secretion system protein GspF domain-containing protein</fullName>
    </recommendedName>
</protein>
<evidence type="ECO:0000256" key="6">
    <source>
        <dbReference type="ARBA" id="ARBA00023136"/>
    </source>
</evidence>
<gene>
    <name evidence="9" type="ORF">A2845_02635</name>
</gene>
<evidence type="ECO:0000256" key="4">
    <source>
        <dbReference type="ARBA" id="ARBA00022692"/>
    </source>
</evidence>
<proteinExistence type="inferred from homology"/>
<evidence type="ECO:0000256" key="3">
    <source>
        <dbReference type="ARBA" id="ARBA00022475"/>
    </source>
</evidence>
<dbReference type="GO" id="GO:0005886">
    <property type="term" value="C:plasma membrane"/>
    <property type="evidence" value="ECO:0007669"/>
    <property type="project" value="UniProtKB-SubCell"/>
</dbReference>
<dbReference type="PRINTS" id="PR00812">
    <property type="entry name" value="BCTERIALGSPF"/>
</dbReference>
<comment type="subcellular location">
    <subcellularLocation>
        <location evidence="1">Cell membrane</location>
        <topology evidence="1">Multi-pass membrane protein</topology>
    </subcellularLocation>
</comment>
<dbReference type="Proteomes" id="UP000177122">
    <property type="component" value="Unassembled WGS sequence"/>
</dbReference>
<keyword evidence="6 7" id="KW-0472">Membrane</keyword>
<dbReference type="InterPro" id="IPR003004">
    <property type="entry name" value="GspF/PilC"/>
</dbReference>
<feature type="domain" description="Type II secretion system protein GspF" evidence="8">
    <location>
        <begin position="40"/>
        <end position="162"/>
    </location>
</feature>
<evidence type="ECO:0000256" key="5">
    <source>
        <dbReference type="ARBA" id="ARBA00022989"/>
    </source>
</evidence>
<evidence type="ECO:0000256" key="1">
    <source>
        <dbReference type="ARBA" id="ARBA00004651"/>
    </source>
</evidence>
<dbReference type="Gene3D" id="1.20.81.30">
    <property type="entry name" value="Type II secretion system (T2SS), domain F"/>
    <property type="match status" value="2"/>
</dbReference>
<feature type="domain" description="Type II secretion system protein GspF" evidence="8">
    <location>
        <begin position="247"/>
        <end position="369"/>
    </location>
</feature>
<accession>A0A1G2CV13</accession>
<feature type="transmembrane region" description="Helical" evidence="7">
    <location>
        <begin position="44"/>
        <end position="63"/>
    </location>
</feature>
<keyword evidence="3" id="KW-1003">Cell membrane</keyword>
<sequence>MQQIKFRKSREHEGFKEVPFEYRPDWPYLSVGFGDERDYFIENLSLLISSGMGISAALAALSLSVKTRKMKKITAAIESMVNSGMPLWRSFSETKLFSERIISLIRSGEEAGRLSDHLNLVTVQQHKEKMFHSRLRSALLYPGIVFFLALIIALGSAWLVLPKIVAIFSETKGELPLATRILVSMGSFFEQYGAFAVPISVIAIGLLVYTCFFYKRTKFIGDVILFHIPGIKDLVQGVEVARFGYIFGVLLQAGFPVADALDSVKRGTSYDSYARFYEHLQSSVLRGESFREAFGSLLNIDRFIPIPIQQLIISAEKSGKLSETFIRIGIIFEEKTDAMSRDLATILEPIVLIVVGLIVGFIVLAIMGPLYGLSSQIN</sequence>
<dbReference type="PANTHER" id="PTHR30012:SF0">
    <property type="entry name" value="TYPE II SECRETION SYSTEM PROTEIN F-RELATED"/>
    <property type="match status" value="1"/>
</dbReference>
<keyword evidence="4 7" id="KW-0812">Transmembrane</keyword>
<evidence type="ECO:0000256" key="2">
    <source>
        <dbReference type="ARBA" id="ARBA00005745"/>
    </source>
</evidence>